<dbReference type="EMBL" id="MN739140">
    <property type="protein sequence ID" value="QHS90516.1"/>
    <property type="molecule type" value="Genomic_DNA"/>
</dbReference>
<dbReference type="AlphaFoldDB" id="A0A6C0BEF1"/>
<accession>A0A6C0BEF1</accession>
<evidence type="ECO:0000313" key="1">
    <source>
        <dbReference type="EMBL" id="QHS90516.1"/>
    </source>
</evidence>
<proteinExistence type="predicted"/>
<organism evidence="1">
    <name type="scientific">viral metagenome</name>
    <dbReference type="NCBI Taxonomy" id="1070528"/>
    <lineage>
        <taxon>unclassified sequences</taxon>
        <taxon>metagenomes</taxon>
        <taxon>organismal metagenomes</taxon>
    </lineage>
</organism>
<name>A0A6C0BEF1_9ZZZZ</name>
<protein>
    <submittedName>
        <fullName evidence="1">Uncharacterized protein</fullName>
    </submittedName>
</protein>
<reference evidence="1" key="1">
    <citation type="journal article" date="2020" name="Nature">
        <title>Giant virus diversity and host interactions through global metagenomics.</title>
        <authorList>
            <person name="Schulz F."/>
            <person name="Roux S."/>
            <person name="Paez-Espino D."/>
            <person name="Jungbluth S."/>
            <person name="Walsh D.A."/>
            <person name="Denef V.J."/>
            <person name="McMahon K.D."/>
            <person name="Konstantinidis K.T."/>
            <person name="Eloe-Fadrosh E.A."/>
            <person name="Kyrpides N.C."/>
            <person name="Woyke T."/>
        </authorList>
    </citation>
    <scope>NUCLEOTIDE SEQUENCE</scope>
    <source>
        <strain evidence="1">GVMAG-M-3300010354-11</strain>
    </source>
</reference>
<sequence>MDPWTPADRDGFINDAITSTEIRGTRGYYNFKVYPKLVGSDTEDPKRAAMTDALARVIFQKDVRYRAISLHFYRMLIDKIRNSTFVNRHFMSNFYIILKGSTGYRLLLGENFSDDFSFSDLDIVIYINPYVEPDVFQSLRQSLGTILLQVMSQYKRILDHMLFLNKPTQESFLDDETLAAFKNDLKKEFEAIDGFDGKFVTPFEDDEVRNACSKHSFIMRNSEGRTDSVVRVEVPHFPKCERIPLRRTPLLASHNATIAFNREGNTDVNNGVFDLYRLKFTGMFAGFNIDTEEMFETKISADFIDVTIADQMDAELLDFWNHGTCVNVYDNVMDFWMVVPDVYSCMKDLYKMLYVYECPESKRAKRERRYKILHDICANLRLV</sequence>